<dbReference type="Proteomes" id="UP000234781">
    <property type="component" value="Chromosome"/>
</dbReference>
<evidence type="ECO:0000313" key="1">
    <source>
        <dbReference type="EMBL" id="WOS98190.1"/>
    </source>
</evidence>
<dbReference type="EMBL" id="CP136962">
    <property type="protein sequence ID" value="WOS98190.1"/>
    <property type="molecule type" value="Genomic_DNA"/>
</dbReference>
<dbReference type="RefSeq" id="WP_101755887.1">
    <property type="nucleotide sequence ID" value="NZ_CP136962.1"/>
</dbReference>
<dbReference type="AlphaFoldDB" id="A0A9X7F2Z4"/>
<proteinExistence type="predicted"/>
<reference evidence="2" key="1">
    <citation type="submission" date="2017-12" db="EMBL/GenBank/DDBJ databases">
        <title>Phylogenetic diversity of female urinary microbiome.</title>
        <authorList>
            <person name="Thomas-White K."/>
            <person name="Wolfe A.J."/>
        </authorList>
    </citation>
    <scope>NUCLEOTIDE SEQUENCE [LARGE SCALE GENOMIC DNA]</scope>
    <source>
        <strain evidence="2">UMB0023</strain>
    </source>
</reference>
<protein>
    <submittedName>
        <fullName evidence="1">Fimb protein</fullName>
    </submittedName>
</protein>
<gene>
    <name evidence="1" type="ORF">CYJ98_000595</name>
</gene>
<accession>A0A9X7F2Z4</accession>
<reference evidence="1 2" key="2">
    <citation type="submission" date="2023-10" db="EMBL/GenBank/DDBJ databases">
        <authorList>
            <person name="Choi B."/>
        </authorList>
    </citation>
    <scope>NUCLEOTIDE SEQUENCE [LARGE SCALE GENOMIC DNA]</scope>
    <source>
        <strain evidence="1 2">UMB0023</strain>
    </source>
</reference>
<organism evidence="1 2">
    <name type="scientific">Neisseria perflava</name>
    <dbReference type="NCBI Taxonomy" id="33053"/>
    <lineage>
        <taxon>Bacteria</taxon>
        <taxon>Pseudomonadati</taxon>
        <taxon>Pseudomonadota</taxon>
        <taxon>Betaproteobacteria</taxon>
        <taxon>Neisseriales</taxon>
        <taxon>Neisseriaceae</taxon>
        <taxon>Neisseria</taxon>
    </lineage>
</organism>
<sequence>MESAHTLHSSSRLRFALKNVAWHLLISLILAGLAALLVFGVWYPYPYAELTSGLALYKLVISVDIVCGPLLTLILASPSKKLKERVIDFSLIGMIQLAALIYGLYSVSLARPVVTAFETDRINVVTAAEIDVDDLRHAPKDLQDLSWFGVRRVGLREATSLDEVNQSLDLSLKGIEPSMRPSWWLPDSQQEREKIRKAMKPLFILVKARGMNEDSILEQASLINDGKELYFLPFTSARSKEWIVILNDQADFLGYAPIDGFIK</sequence>
<keyword evidence="2" id="KW-1185">Reference proteome</keyword>
<evidence type="ECO:0000313" key="2">
    <source>
        <dbReference type="Proteomes" id="UP000234781"/>
    </source>
</evidence>
<name>A0A9X7F2Z4_NEIPE</name>